<organism evidence="1 2">
    <name type="scientific">Durusdinium trenchii</name>
    <dbReference type="NCBI Taxonomy" id="1381693"/>
    <lineage>
        <taxon>Eukaryota</taxon>
        <taxon>Sar</taxon>
        <taxon>Alveolata</taxon>
        <taxon>Dinophyceae</taxon>
        <taxon>Suessiales</taxon>
        <taxon>Symbiodiniaceae</taxon>
        <taxon>Durusdinium</taxon>
    </lineage>
</organism>
<reference evidence="1 2" key="1">
    <citation type="submission" date="2024-02" db="EMBL/GenBank/DDBJ databases">
        <authorList>
            <person name="Chen Y."/>
            <person name="Shah S."/>
            <person name="Dougan E. K."/>
            <person name="Thang M."/>
            <person name="Chan C."/>
        </authorList>
    </citation>
    <scope>NUCLEOTIDE SEQUENCE [LARGE SCALE GENOMIC DNA]</scope>
</reference>
<evidence type="ECO:0000313" key="2">
    <source>
        <dbReference type="Proteomes" id="UP001642484"/>
    </source>
</evidence>
<name>A0ABP0P2Q5_9DINO</name>
<proteinExistence type="predicted"/>
<dbReference type="EMBL" id="CAXAMN010022473">
    <property type="protein sequence ID" value="CAK9069933.1"/>
    <property type="molecule type" value="Genomic_DNA"/>
</dbReference>
<protein>
    <submittedName>
        <fullName evidence="1">Uncharacterized protein</fullName>
    </submittedName>
</protein>
<sequence>MEAADFAGRLQLLEAQVGDLQRRLESVSREKVPEAAPDVQKRLQSLEESMNLQRSSNDERLKVLSSELQQNTKTVMHQLEQHLSTIEEATKQQSLHTESTLKNLAKKVEDSLQNAALEISDAALQNLLNQAEKMKRPRPMPFEHRVVRQVSNEPWQGAGGAGIRSMSPAVVRGMTPVMSVPALRAGMPNSPSTASLRALSPETMVAMALQSPRGDIARGPTASGGRSSEPMMRGPVRPDAPRPTLVNVPQLSGAASPPFGRLQSSPRGVPPTWLQRAPAALVPRG</sequence>
<gene>
    <name evidence="1" type="ORF">CCMP2556_LOCUS34374</name>
</gene>
<keyword evidence="2" id="KW-1185">Reference proteome</keyword>
<accession>A0ABP0P2Q5</accession>
<evidence type="ECO:0000313" key="1">
    <source>
        <dbReference type="EMBL" id="CAK9069933.1"/>
    </source>
</evidence>
<dbReference type="Proteomes" id="UP001642484">
    <property type="component" value="Unassembled WGS sequence"/>
</dbReference>
<comment type="caution">
    <text evidence="1">The sequence shown here is derived from an EMBL/GenBank/DDBJ whole genome shotgun (WGS) entry which is preliminary data.</text>
</comment>